<dbReference type="CDD" id="cd19757">
    <property type="entry name" value="Bbox1"/>
    <property type="match status" value="1"/>
</dbReference>
<feature type="region of interest" description="Disordered" evidence="1">
    <location>
        <begin position="1"/>
        <end position="40"/>
    </location>
</feature>
<organism evidence="3 4">
    <name type="scientific">Pythium oligandrum</name>
    <name type="common">Mycoparasitic fungus</name>
    <dbReference type="NCBI Taxonomy" id="41045"/>
    <lineage>
        <taxon>Eukaryota</taxon>
        <taxon>Sar</taxon>
        <taxon>Stramenopiles</taxon>
        <taxon>Oomycota</taxon>
        <taxon>Peronosporomycetes</taxon>
        <taxon>Pythiales</taxon>
        <taxon>Pythiaceae</taxon>
        <taxon>Pythium</taxon>
    </lineage>
</organism>
<dbReference type="InterPro" id="IPR001202">
    <property type="entry name" value="WW_dom"/>
</dbReference>
<dbReference type="PANTHER" id="PTHR47852:SF2">
    <property type="entry name" value="WW DOMAIN-CONTAINING PROTEIN"/>
    <property type="match status" value="1"/>
</dbReference>
<feature type="domain" description="WW" evidence="2">
    <location>
        <begin position="258"/>
        <end position="278"/>
    </location>
</feature>
<feature type="compositionally biased region" description="Basic and acidic residues" evidence="1">
    <location>
        <begin position="1"/>
        <end position="11"/>
    </location>
</feature>
<sequence length="576" mass="67602">MASELQKDQPEHGVAYPEWPEGLGDPRLHQLDNGGREKQSRSDIIARFRAQRPALHAPVSGKQQIRDVRTLQETKFPQKVCSFSICCHKEHATKKCQQCSKFDPARLGYYCDACFEARHPSYRLPHVWIPIEDEVNVEQNWVNHVTQHKLEQDTAELQLLLNQTQSFLQSKRGHSTAVSSYRTPRGSVDFKRAKANASAISTTLRDLMEQIHTELAKKPLTREDALIKIQTMWRIRKARKQLNELLRSIYQTFEDPTTGQTYYYNVRTKSTQWHKPTGLVQDTVATPSGSHNQEDDQEEAERRKVSRKSNKFEASLSDDERRELAARCIQGMLRTHMARKHLCRLISSVYEKIWDENSKRFYYHNTRTKQVNWEKPRWVNDADLLTPRTRTKLVEAEEEAHHKQKLLELKSLLTDDEAARMVQRAYRRRRGFAMLLNLCRSVYERIYDPDQQAYYYHNTRTKEVTWEKPRLLRNAAADVFSPRTRQQQLSSLWKPADQNKKRVEWTEESAAIRLQGLFRARQAKQELDARLAEAYKKVWDPSSEQFYYANLKTGAVSWDRPAILVRRGKLDVEELH</sequence>
<dbReference type="Gene3D" id="2.20.70.10">
    <property type="match status" value="4"/>
</dbReference>
<name>A0A8K1FGZ9_PYTOL</name>
<accession>A0A8K1FGZ9</accession>
<dbReference type="SMART" id="SM00456">
    <property type="entry name" value="WW"/>
    <property type="match status" value="4"/>
</dbReference>
<dbReference type="CDD" id="cd00201">
    <property type="entry name" value="WW"/>
    <property type="match status" value="3"/>
</dbReference>
<feature type="domain" description="WW" evidence="2">
    <location>
        <begin position="344"/>
        <end position="378"/>
    </location>
</feature>
<dbReference type="SUPFAM" id="SSF51045">
    <property type="entry name" value="WW domain"/>
    <property type="match status" value="3"/>
</dbReference>
<evidence type="ECO:0000313" key="4">
    <source>
        <dbReference type="Proteomes" id="UP000794436"/>
    </source>
</evidence>
<evidence type="ECO:0000259" key="2">
    <source>
        <dbReference type="PROSITE" id="PS50020"/>
    </source>
</evidence>
<evidence type="ECO:0000313" key="3">
    <source>
        <dbReference type="EMBL" id="TMW63345.1"/>
    </source>
</evidence>
<feature type="domain" description="WW" evidence="2">
    <location>
        <begin position="443"/>
        <end position="471"/>
    </location>
</feature>
<proteinExistence type="predicted"/>
<protein>
    <recommendedName>
        <fullName evidence="2">WW domain-containing protein</fullName>
    </recommendedName>
</protein>
<dbReference type="AlphaFoldDB" id="A0A8K1FGZ9"/>
<evidence type="ECO:0000256" key="1">
    <source>
        <dbReference type="SAM" id="MobiDB-lite"/>
    </source>
</evidence>
<dbReference type="OrthoDB" id="63972at2759"/>
<feature type="region of interest" description="Disordered" evidence="1">
    <location>
        <begin position="275"/>
        <end position="316"/>
    </location>
</feature>
<dbReference type="EMBL" id="SPLM01000072">
    <property type="protein sequence ID" value="TMW63345.1"/>
    <property type="molecule type" value="Genomic_DNA"/>
</dbReference>
<dbReference type="Pfam" id="PF00397">
    <property type="entry name" value="WW"/>
    <property type="match status" value="2"/>
</dbReference>
<feature type="compositionally biased region" description="Basic and acidic residues" evidence="1">
    <location>
        <begin position="24"/>
        <end position="40"/>
    </location>
</feature>
<dbReference type="Proteomes" id="UP000794436">
    <property type="component" value="Unassembled WGS sequence"/>
</dbReference>
<keyword evidence="4" id="KW-1185">Reference proteome</keyword>
<dbReference type="SMART" id="SM00015">
    <property type="entry name" value="IQ"/>
    <property type="match status" value="3"/>
</dbReference>
<dbReference type="PROSITE" id="PS50020">
    <property type="entry name" value="WW_DOMAIN_2"/>
    <property type="match status" value="4"/>
</dbReference>
<reference evidence="3" key="1">
    <citation type="submission" date="2019-03" db="EMBL/GenBank/DDBJ databases">
        <title>Long read genome sequence of the mycoparasitic Pythium oligandrum ATCC 38472 isolated from sugarbeet rhizosphere.</title>
        <authorList>
            <person name="Gaulin E."/>
        </authorList>
    </citation>
    <scope>NUCLEOTIDE SEQUENCE</scope>
    <source>
        <strain evidence="3">ATCC 38472_TT</strain>
    </source>
</reference>
<dbReference type="PANTHER" id="PTHR47852">
    <property type="entry name" value="OS06G0298400 PROTEIN"/>
    <property type="match status" value="1"/>
</dbReference>
<gene>
    <name evidence="3" type="ORF">Poli38472_002286</name>
</gene>
<feature type="domain" description="WW" evidence="2">
    <location>
        <begin position="529"/>
        <end position="563"/>
    </location>
</feature>
<dbReference type="InterPro" id="IPR036020">
    <property type="entry name" value="WW_dom_sf"/>
</dbReference>
<dbReference type="InterPro" id="IPR000048">
    <property type="entry name" value="IQ_motif_EF-hand-BS"/>
</dbReference>
<dbReference type="PROSITE" id="PS50096">
    <property type="entry name" value="IQ"/>
    <property type="match status" value="3"/>
</dbReference>
<dbReference type="Pfam" id="PF00612">
    <property type="entry name" value="IQ"/>
    <property type="match status" value="1"/>
</dbReference>
<comment type="caution">
    <text evidence="3">The sequence shown here is derived from an EMBL/GenBank/DDBJ whole genome shotgun (WGS) entry which is preliminary data.</text>
</comment>